<dbReference type="InterPro" id="IPR029000">
    <property type="entry name" value="Cyclophilin-like_dom_sf"/>
</dbReference>
<dbReference type="KEGG" id="lamb:KBB96_02120"/>
<accession>A0A975J0C9</accession>
<keyword evidence="8" id="KW-1185">Reference proteome</keyword>
<reference evidence="7" key="1">
    <citation type="submission" date="2021-04" db="EMBL/GenBank/DDBJ databases">
        <title>Luteolibacter sp. 32A isolated from the skin of an Anderson's salamander (Ambystoma andersonii).</title>
        <authorList>
            <person name="Spergser J."/>
            <person name="Busse H.-J."/>
        </authorList>
    </citation>
    <scope>NUCLEOTIDE SEQUENCE</scope>
    <source>
        <strain evidence="7">32A</strain>
    </source>
</reference>
<organism evidence="7 8">
    <name type="scientific">Luteolibacter ambystomatis</name>
    <dbReference type="NCBI Taxonomy" id="2824561"/>
    <lineage>
        <taxon>Bacteria</taxon>
        <taxon>Pseudomonadati</taxon>
        <taxon>Verrucomicrobiota</taxon>
        <taxon>Verrucomicrobiia</taxon>
        <taxon>Verrucomicrobiales</taxon>
        <taxon>Verrucomicrobiaceae</taxon>
        <taxon>Luteolibacter</taxon>
    </lineage>
</organism>
<keyword evidence="4" id="KW-0732">Signal</keyword>
<dbReference type="Proteomes" id="UP000676169">
    <property type="component" value="Chromosome"/>
</dbReference>
<dbReference type="InterPro" id="IPR020892">
    <property type="entry name" value="Cyclophilin-type_PPIase_CS"/>
</dbReference>
<dbReference type="GO" id="GO:0003755">
    <property type="term" value="F:peptidyl-prolyl cis-trans isomerase activity"/>
    <property type="evidence" value="ECO:0007669"/>
    <property type="project" value="UniProtKB-UniRule"/>
</dbReference>
<dbReference type="PROSITE" id="PS50072">
    <property type="entry name" value="CSA_PPIASE_2"/>
    <property type="match status" value="1"/>
</dbReference>
<evidence type="ECO:0000313" key="7">
    <source>
        <dbReference type="EMBL" id="QUE51696.1"/>
    </source>
</evidence>
<evidence type="ECO:0000256" key="2">
    <source>
        <dbReference type="ARBA" id="ARBA00023110"/>
    </source>
</evidence>
<comment type="catalytic activity">
    <reaction evidence="4">
        <text>[protein]-peptidylproline (omega=180) = [protein]-peptidylproline (omega=0)</text>
        <dbReference type="Rhea" id="RHEA:16237"/>
        <dbReference type="Rhea" id="RHEA-COMP:10747"/>
        <dbReference type="Rhea" id="RHEA-COMP:10748"/>
        <dbReference type="ChEBI" id="CHEBI:83833"/>
        <dbReference type="ChEBI" id="CHEBI:83834"/>
        <dbReference type="EC" id="5.2.1.8"/>
    </reaction>
</comment>
<dbReference type="PROSITE" id="PS00170">
    <property type="entry name" value="CSA_PPIASE_1"/>
    <property type="match status" value="1"/>
</dbReference>
<feature type="chain" id="PRO_5038162094" description="Peptidyl-prolyl cis-trans isomerase" evidence="4">
    <location>
        <begin position="20"/>
        <end position="216"/>
    </location>
</feature>
<keyword evidence="3 4" id="KW-0413">Isomerase</keyword>
<dbReference type="EC" id="5.2.1.8" evidence="4"/>
<evidence type="ECO:0000256" key="1">
    <source>
        <dbReference type="ARBA" id="ARBA00007365"/>
    </source>
</evidence>
<evidence type="ECO:0000256" key="4">
    <source>
        <dbReference type="RuleBase" id="RU363019"/>
    </source>
</evidence>
<dbReference type="InterPro" id="IPR044665">
    <property type="entry name" value="E_coli_cyclophilin_A-like"/>
</dbReference>
<gene>
    <name evidence="7" type="ORF">KBB96_02120</name>
</gene>
<evidence type="ECO:0000259" key="6">
    <source>
        <dbReference type="PROSITE" id="PS50072"/>
    </source>
</evidence>
<dbReference type="GO" id="GO:0006457">
    <property type="term" value="P:protein folding"/>
    <property type="evidence" value="ECO:0007669"/>
    <property type="project" value="InterPro"/>
</dbReference>
<dbReference type="PRINTS" id="PR00153">
    <property type="entry name" value="CSAPPISMRASE"/>
</dbReference>
<dbReference type="AlphaFoldDB" id="A0A975J0C9"/>
<comment type="similarity">
    <text evidence="1 4">Belongs to the cyclophilin-type PPIase family.</text>
</comment>
<name>A0A975J0C9_9BACT</name>
<feature type="domain" description="PPIase cyclophilin-type" evidence="6">
    <location>
        <begin position="48"/>
        <end position="214"/>
    </location>
</feature>
<dbReference type="EMBL" id="CP073100">
    <property type="protein sequence ID" value="QUE51696.1"/>
    <property type="molecule type" value="Genomic_DNA"/>
</dbReference>
<dbReference type="InterPro" id="IPR002130">
    <property type="entry name" value="Cyclophilin-type_PPIase_dom"/>
</dbReference>
<proteinExistence type="inferred from homology"/>
<dbReference type="PANTHER" id="PTHR43246">
    <property type="entry name" value="PEPTIDYL-PROLYL CIS-TRANS ISOMERASE CYP38, CHLOROPLASTIC"/>
    <property type="match status" value="1"/>
</dbReference>
<evidence type="ECO:0000256" key="3">
    <source>
        <dbReference type="ARBA" id="ARBA00023235"/>
    </source>
</evidence>
<protein>
    <recommendedName>
        <fullName evidence="4">Peptidyl-prolyl cis-trans isomerase</fullName>
        <shortName evidence="4">PPIase</shortName>
        <ecNumber evidence="4">5.2.1.8</ecNumber>
    </recommendedName>
</protein>
<dbReference type="RefSeq" id="WP_211631835.1">
    <property type="nucleotide sequence ID" value="NZ_CP073100.1"/>
</dbReference>
<evidence type="ECO:0000256" key="5">
    <source>
        <dbReference type="SAM" id="MobiDB-lite"/>
    </source>
</evidence>
<sequence>MKRRSAILALLLLPLCAHAEESKDKPAADAKPAAPAKVEKVRVKTSKGNFVIELNREKAPISVENFLSYVNKKFYDGTTFHRVIPTFMIQGGGFAAANGRLMQKDVEKPIKNEGQNGLKNLRGTVAMARTADIDSATSQFFVNVVDNPDLDYPKNGGYAVFGKVVEGMDVVDQIKGVPTRQSDLSMKHPGTGQPMRMPSNDVPIEPVVIESIEVAK</sequence>
<keyword evidence="2 4" id="KW-0697">Rotamase</keyword>
<dbReference type="Gene3D" id="2.40.100.10">
    <property type="entry name" value="Cyclophilin-like"/>
    <property type="match status" value="1"/>
</dbReference>
<dbReference type="Pfam" id="PF00160">
    <property type="entry name" value="Pro_isomerase"/>
    <property type="match status" value="1"/>
</dbReference>
<feature type="signal peptide" evidence="4">
    <location>
        <begin position="1"/>
        <end position="19"/>
    </location>
</feature>
<comment type="function">
    <text evidence="4">PPIases accelerate the folding of proteins. It catalyzes the cis-trans isomerization of proline imidic peptide bonds in oligopeptides.</text>
</comment>
<dbReference type="SUPFAM" id="SSF50891">
    <property type="entry name" value="Cyclophilin-like"/>
    <property type="match status" value="1"/>
</dbReference>
<evidence type="ECO:0000313" key="8">
    <source>
        <dbReference type="Proteomes" id="UP000676169"/>
    </source>
</evidence>
<feature type="region of interest" description="Disordered" evidence="5">
    <location>
        <begin position="181"/>
        <end position="201"/>
    </location>
</feature>